<accession>A0A1S8MB16</accession>
<dbReference type="AlphaFoldDB" id="A0A1S8MB16"/>
<dbReference type="GO" id="GO:0005829">
    <property type="term" value="C:cytosol"/>
    <property type="evidence" value="ECO:0007669"/>
    <property type="project" value="TreeGrafter"/>
</dbReference>
<protein>
    <submittedName>
        <fullName evidence="6">Aryl-phospho-beta-D-glucosidase BglC</fullName>
        <ecNumber evidence="6">3.2.1.86</ecNumber>
    </submittedName>
</protein>
<comment type="similarity">
    <text evidence="1 4">Belongs to the glycosyl hydrolase 1 family.</text>
</comment>
<evidence type="ECO:0000313" key="7">
    <source>
        <dbReference type="Proteomes" id="UP000190951"/>
    </source>
</evidence>
<evidence type="ECO:0000256" key="3">
    <source>
        <dbReference type="ARBA" id="ARBA00023295"/>
    </source>
</evidence>
<dbReference type="Pfam" id="PF00232">
    <property type="entry name" value="Glyco_hydro_1"/>
    <property type="match status" value="1"/>
</dbReference>
<keyword evidence="7" id="KW-1185">Reference proteome</keyword>
<name>A0A1S8MB16_9CLOT</name>
<dbReference type="Proteomes" id="UP000190951">
    <property type="component" value="Chromosome"/>
</dbReference>
<dbReference type="PROSITE" id="PS00653">
    <property type="entry name" value="GLYCOSYL_HYDROL_F1_2"/>
    <property type="match status" value="1"/>
</dbReference>
<reference evidence="6 7" key="1">
    <citation type="submission" date="2022-04" db="EMBL/GenBank/DDBJ databases">
        <title>Genome sequence of C. roseum typestrain.</title>
        <authorList>
            <person name="Poehlein A."/>
            <person name="Schoch T."/>
            <person name="Duerre P."/>
            <person name="Daniel R."/>
        </authorList>
    </citation>
    <scope>NUCLEOTIDE SEQUENCE [LARGE SCALE GENOMIC DNA]</scope>
    <source>
        <strain evidence="6 7">DSM 7320</strain>
    </source>
</reference>
<dbReference type="FunFam" id="3.20.20.80:FF:000004">
    <property type="entry name" value="Beta-glucosidase 6-phospho-beta-glucosidase"/>
    <property type="match status" value="1"/>
</dbReference>
<dbReference type="GO" id="GO:0016052">
    <property type="term" value="P:carbohydrate catabolic process"/>
    <property type="evidence" value="ECO:0007669"/>
    <property type="project" value="TreeGrafter"/>
</dbReference>
<dbReference type="PANTHER" id="PTHR10353">
    <property type="entry name" value="GLYCOSYL HYDROLASE"/>
    <property type="match status" value="1"/>
</dbReference>
<gene>
    <name evidence="6" type="primary">bglC_2</name>
    <name evidence="6" type="ORF">CROST_017700</name>
</gene>
<evidence type="ECO:0000256" key="1">
    <source>
        <dbReference type="ARBA" id="ARBA00010838"/>
    </source>
</evidence>
<dbReference type="RefSeq" id="WP_077833374.1">
    <property type="nucleotide sequence ID" value="NZ_CP096983.1"/>
</dbReference>
<dbReference type="SUPFAM" id="SSF51445">
    <property type="entry name" value="(Trans)glycosidases"/>
    <property type="match status" value="1"/>
</dbReference>
<evidence type="ECO:0000256" key="4">
    <source>
        <dbReference type="RuleBase" id="RU003690"/>
    </source>
</evidence>
<keyword evidence="3 5" id="KW-0326">Glycosidase</keyword>
<dbReference type="InterPro" id="IPR017853">
    <property type="entry name" value="GH"/>
</dbReference>
<dbReference type="PROSITE" id="PS00572">
    <property type="entry name" value="GLYCOSYL_HYDROL_F1_1"/>
    <property type="match status" value="1"/>
</dbReference>
<dbReference type="Gene3D" id="3.20.20.80">
    <property type="entry name" value="Glycosidases"/>
    <property type="match status" value="1"/>
</dbReference>
<dbReference type="PANTHER" id="PTHR10353:SF136">
    <property type="entry name" value="ARYL-PHOSPHO-BETA-D-GLUCOSIDASE BGLC"/>
    <property type="match status" value="1"/>
</dbReference>
<evidence type="ECO:0000256" key="5">
    <source>
        <dbReference type="RuleBase" id="RU004468"/>
    </source>
</evidence>
<dbReference type="InterPro" id="IPR018120">
    <property type="entry name" value="Glyco_hydro_1_AS"/>
</dbReference>
<dbReference type="EMBL" id="CP096983">
    <property type="protein sequence ID" value="URZ11054.1"/>
    <property type="molecule type" value="Genomic_DNA"/>
</dbReference>
<keyword evidence="2 5" id="KW-0378">Hydrolase</keyword>
<proteinExistence type="inferred from homology"/>
<sequence>MLNKFSKSFLWGASSAAYQVEGAWNEDGKGKSVWDNFSKIPGKTFEGTNGDVAVDHYHRFKEDVQLMAELGLKAYRFSVAWSRIYPEGRGKLNKKGLEFYEKLVDELIKNNIEPVLTLYHWDLPQALQDLYGGFESRDIIDDFENYCVTLFKAFKDKVKYWVTFNEQNVFTNLGYRCAVHPPGLKDVKRYYEANHIVNLANAKAIKAFRKYVPNGKIGPSFGMGPVYPLDCKPLNVLAADEAEEYFNHWWLDVYCFGKYPTITLNRLKKLNVAPKVTEEDLKLLKEGKPDFIGLNYYHGGTAMENDNVISVDINKKDPYLVENSEKYKVFKSVPNPFLKKTQWNWEIDPDGLRIALKRLTNRYDLPILITENGIGAVDVLEENDTVNDDYRIDYLKEHIFACKKAIDEGVDLIGYLPWSFTDLLSWLNGYKKRYGFIYVNRDEYSEKDLRRIRKKSFYWYKDVIKSNGEIVEGEKNEVY</sequence>
<organism evidence="6 7">
    <name type="scientific">Clostridium felsineum</name>
    <dbReference type="NCBI Taxonomy" id="36839"/>
    <lineage>
        <taxon>Bacteria</taxon>
        <taxon>Bacillati</taxon>
        <taxon>Bacillota</taxon>
        <taxon>Clostridia</taxon>
        <taxon>Eubacteriales</taxon>
        <taxon>Clostridiaceae</taxon>
        <taxon>Clostridium</taxon>
    </lineage>
</organism>
<dbReference type="PRINTS" id="PR00131">
    <property type="entry name" value="GLHYDRLASE1"/>
</dbReference>
<dbReference type="EC" id="3.2.1.86" evidence="6"/>
<dbReference type="GO" id="GO:0008706">
    <property type="term" value="F:6-phospho-beta-glucosidase activity"/>
    <property type="evidence" value="ECO:0007669"/>
    <property type="project" value="UniProtKB-EC"/>
</dbReference>
<dbReference type="InterPro" id="IPR001360">
    <property type="entry name" value="Glyco_hydro_1"/>
</dbReference>
<evidence type="ECO:0000313" key="6">
    <source>
        <dbReference type="EMBL" id="URZ11054.1"/>
    </source>
</evidence>
<dbReference type="KEGG" id="crw:CROST_017700"/>
<evidence type="ECO:0000256" key="2">
    <source>
        <dbReference type="ARBA" id="ARBA00022801"/>
    </source>
</evidence>
<dbReference type="STRING" id="84029.CROST_33810"/>
<dbReference type="InterPro" id="IPR033132">
    <property type="entry name" value="GH_1_N_CS"/>
</dbReference>